<keyword evidence="2" id="KW-1185">Reference proteome</keyword>
<dbReference type="GO" id="GO:0016787">
    <property type="term" value="F:hydrolase activity"/>
    <property type="evidence" value="ECO:0007669"/>
    <property type="project" value="InterPro"/>
</dbReference>
<gene>
    <name evidence="1" type="ORF">Y88_1091</name>
</gene>
<dbReference type="STRING" id="983920.Y88_1091"/>
<dbReference type="InterPro" id="IPR010662">
    <property type="entry name" value="RBBP9/YdeN"/>
</dbReference>
<dbReference type="InterPro" id="IPR029058">
    <property type="entry name" value="AB_hydrolase_fold"/>
</dbReference>
<dbReference type="InParanoid" id="F1Z8J6"/>
<protein>
    <recommendedName>
        <fullName evidence="3">Esterase</fullName>
    </recommendedName>
</protein>
<dbReference type="eggNOG" id="COG3545">
    <property type="taxonomic scope" value="Bacteria"/>
</dbReference>
<dbReference type="HOGENOM" id="CLU_088863_2_1_5"/>
<name>F1Z8J6_9SPHN</name>
<sequence>MVDMNRNETELQSAVPGEAAAVPEVDILIVPGLNNSGPGHWQTIWEERLPGARRVDLGLWDDPHRNTWVNKLALAIGRASRPVVIVAHSLGCHVTAWWAEYEAGFRSHLRADAGVDMPVLGALLVAPPDVEERPVDRRLTRFAPLPPSELPFPSIVVSSRDDPYITVGQARRLARRWGARFADAGAVGHVNAHSGLGDWPFGLALLRQLVPSAVPGDLIVADGPAASSGIATEGWYPPA</sequence>
<reference evidence="1 2" key="1">
    <citation type="journal article" date="2012" name="J. Bacteriol.">
        <title>Draft Genome Sequence of Novosphingobium nitrogenifigens Y88T.</title>
        <authorList>
            <person name="Strabala T.J."/>
            <person name="Macdonald L."/>
            <person name="Liu V."/>
            <person name="Smit A.M."/>
        </authorList>
    </citation>
    <scope>NUCLEOTIDE SEQUENCE [LARGE SCALE GENOMIC DNA]</scope>
    <source>
        <strain evidence="1 2">DSM 19370</strain>
    </source>
</reference>
<dbReference type="SUPFAM" id="SSF53474">
    <property type="entry name" value="alpha/beta-Hydrolases"/>
    <property type="match status" value="1"/>
</dbReference>
<dbReference type="AlphaFoldDB" id="F1Z8J6"/>
<evidence type="ECO:0008006" key="3">
    <source>
        <dbReference type="Google" id="ProtNLM"/>
    </source>
</evidence>
<dbReference type="Pfam" id="PF06821">
    <property type="entry name" value="Ser_hydrolase"/>
    <property type="match status" value="1"/>
</dbReference>
<dbReference type="OrthoDB" id="9804993at2"/>
<organism evidence="1 2">
    <name type="scientific">Novosphingobium nitrogenifigens DSM 19370</name>
    <dbReference type="NCBI Taxonomy" id="983920"/>
    <lineage>
        <taxon>Bacteria</taxon>
        <taxon>Pseudomonadati</taxon>
        <taxon>Pseudomonadota</taxon>
        <taxon>Alphaproteobacteria</taxon>
        <taxon>Sphingomonadales</taxon>
        <taxon>Sphingomonadaceae</taxon>
        <taxon>Novosphingobium</taxon>
    </lineage>
</organism>
<dbReference type="EMBL" id="AEWJ01000037">
    <property type="protein sequence ID" value="EGD59029.1"/>
    <property type="molecule type" value="Genomic_DNA"/>
</dbReference>
<accession>F1Z8J6</accession>
<comment type="caution">
    <text evidence="1">The sequence shown here is derived from an EMBL/GenBank/DDBJ whole genome shotgun (WGS) entry which is preliminary data.</text>
</comment>
<proteinExistence type="predicted"/>
<evidence type="ECO:0000313" key="2">
    <source>
        <dbReference type="Proteomes" id="UP000004728"/>
    </source>
</evidence>
<evidence type="ECO:0000313" key="1">
    <source>
        <dbReference type="EMBL" id="EGD59029.1"/>
    </source>
</evidence>
<dbReference type="Gene3D" id="3.40.50.1820">
    <property type="entry name" value="alpha/beta hydrolase"/>
    <property type="match status" value="1"/>
</dbReference>
<dbReference type="Proteomes" id="UP000004728">
    <property type="component" value="Unassembled WGS sequence"/>
</dbReference>